<feature type="compositionally biased region" description="Acidic residues" evidence="5">
    <location>
        <begin position="29"/>
        <end position="45"/>
    </location>
</feature>
<evidence type="ECO:0000313" key="7">
    <source>
        <dbReference type="EMBL" id="RYR38144.1"/>
    </source>
</evidence>
<dbReference type="InterPro" id="IPR004330">
    <property type="entry name" value="FAR1_DNA_bnd_dom"/>
</dbReference>
<feature type="compositionally biased region" description="Acidic residues" evidence="5">
    <location>
        <begin position="1"/>
        <end position="10"/>
    </location>
</feature>
<evidence type="ECO:0000256" key="5">
    <source>
        <dbReference type="SAM" id="MobiDB-lite"/>
    </source>
</evidence>
<dbReference type="InterPro" id="IPR007527">
    <property type="entry name" value="Znf_SWIM"/>
</dbReference>
<evidence type="ECO:0000256" key="4">
    <source>
        <dbReference type="PROSITE-ProRule" id="PRU00325"/>
    </source>
</evidence>
<evidence type="ECO:0000259" key="6">
    <source>
        <dbReference type="PROSITE" id="PS50966"/>
    </source>
</evidence>
<feature type="domain" description="SWIM-type" evidence="6">
    <location>
        <begin position="435"/>
        <end position="471"/>
    </location>
</feature>
<protein>
    <recommendedName>
        <fullName evidence="6">SWIM-type domain-containing protein</fullName>
    </recommendedName>
</protein>
<dbReference type="PANTHER" id="PTHR47718:SF7">
    <property type="entry name" value="PROTEIN FAR1-RELATED SEQUENCE"/>
    <property type="match status" value="1"/>
</dbReference>
<dbReference type="PROSITE" id="PS50966">
    <property type="entry name" value="ZF_SWIM"/>
    <property type="match status" value="1"/>
</dbReference>
<accession>A0A445BHK3</accession>
<evidence type="ECO:0000256" key="3">
    <source>
        <dbReference type="ARBA" id="ARBA00022833"/>
    </source>
</evidence>
<keyword evidence="2 4" id="KW-0863">Zinc-finger</keyword>
<gene>
    <name evidence="7" type="ORF">Ahy_A09g043106</name>
</gene>
<dbReference type="AlphaFoldDB" id="A0A445BHK3"/>
<dbReference type="GO" id="GO:0008270">
    <property type="term" value="F:zinc ion binding"/>
    <property type="evidence" value="ECO:0007669"/>
    <property type="project" value="UniProtKB-KW"/>
</dbReference>
<dbReference type="InterPro" id="IPR006564">
    <property type="entry name" value="Znf_PMZ"/>
</dbReference>
<proteinExistence type="predicted"/>
<keyword evidence="3" id="KW-0862">Zinc</keyword>
<keyword evidence="1" id="KW-0479">Metal-binding</keyword>
<evidence type="ECO:0000256" key="2">
    <source>
        <dbReference type="ARBA" id="ARBA00022771"/>
    </source>
</evidence>
<dbReference type="Proteomes" id="UP000289738">
    <property type="component" value="Chromosome A09"/>
</dbReference>
<dbReference type="PANTHER" id="PTHR47718">
    <property type="entry name" value="OS01G0519700 PROTEIN"/>
    <property type="match status" value="1"/>
</dbReference>
<feature type="compositionally biased region" description="Basic and acidic residues" evidence="5">
    <location>
        <begin position="46"/>
        <end position="58"/>
    </location>
</feature>
<sequence>MSDSESDLDDGSTSGLSGHWTDGWSTDSGDGDDLNGLEEPLTEEGDIGHSDSEYDGRDGGGSYMHAAVEDHANFENVMGIQFSYPDPVIASVLLSVEFNGIGDAYASYVAYAKGIGFAVRKGDSIKDEEGNIVRKFFYCNRQGLREKKHYERVDRKRTHKPEMRTNCNAKLVVFLDKSCRKWRTKTLVEEHNHELAPQEFTNVMAPHRKIPEGHKAHIHSMHEDGFKTTQIMGFFSHMCGGYQNLNFISKDLYNYMDGVRQSRIVEGDAAAAINYLKGKAEYWMDMITSFGLEDNDWVAKTYEKREIWANAYLCEKFCAGIQTTSRCKGINSSLKKFIKSGNCLLKLVENLDRVVKDYRNNEFITDYKTLYSNPVLTTGLEALERSVSKFYTRKIFYEVQKQIEGVGALLVLHRDSIGGTEKFMFRKYRKSHHVYSVFVDRSCDKYECSCKLWERLGIPCCHIFCVLKELEKEELPSRLVLRRWCKDAKVADSSSQHASVNPTDGFRVRYGALWSACLSLCFTAAQCTKTYNTAMTEVARMSREFESLGGIGQMSSRVQVGADETHILDPKVIRYETQTRNLLIEYGKTMPYEL</sequence>
<name>A0A445BHK3_ARAHY</name>
<keyword evidence="8" id="KW-1185">Reference proteome</keyword>
<feature type="region of interest" description="Disordered" evidence="5">
    <location>
        <begin position="1"/>
        <end position="62"/>
    </location>
</feature>
<comment type="caution">
    <text evidence="7">The sequence shown here is derived from an EMBL/GenBank/DDBJ whole genome shotgun (WGS) entry which is preliminary data.</text>
</comment>
<evidence type="ECO:0000313" key="8">
    <source>
        <dbReference type="Proteomes" id="UP000289738"/>
    </source>
</evidence>
<dbReference type="Pfam" id="PF03101">
    <property type="entry name" value="FAR1"/>
    <property type="match status" value="1"/>
</dbReference>
<dbReference type="STRING" id="3818.A0A445BHK3"/>
<dbReference type="EMBL" id="SDMP01000009">
    <property type="protein sequence ID" value="RYR38144.1"/>
    <property type="molecule type" value="Genomic_DNA"/>
</dbReference>
<feature type="compositionally biased region" description="Low complexity" evidence="5">
    <location>
        <begin position="11"/>
        <end position="28"/>
    </location>
</feature>
<reference evidence="7 8" key="1">
    <citation type="submission" date="2019-01" db="EMBL/GenBank/DDBJ databases">
        <title>Sequencing of cultivated peanut Arachis hypogaea provides insights into genome evolution and oil improvement.</title>
        <authorList>
            <person name="Chen X."/>
        </authorList>
    </citation>
    <scope>NUCLEOTIDE SEQUENCE [LARGE SCALE GENOMIC DNA]</scope>
    <source>
        <strain evidence="8">cv. Fuhuasheng</strain>
        <tissue evidence="7">Leaves</tissue>
    </source>
</reference>
<evidence type="ECO:0000256" key="1">
    <source>
        <dbReference type="ARBA" id="ARBA00022723"/>
    </source>
</evidence>
<organism evidence="7 8">
    <name type="scientific">Arachis hypogaea</name>
    <name type="common">Peanut</name>
    <dbReference type="NCBI Taxonomy" id="3818"/>
    <lineage>
        <taxon>Eukaryota</taxon>
        <taxon>Viridiplantae</taxon>
        <taxon>Streptophyta</taxon>
        <taxon>Embryophyta</taxon>
        <taxon>Tracheophyta</taxon>
        <taxon>Spermatophyta</taxon>
        <taxon>Magnoliopsida</taxon>
        <taxon>eudicotyledons</taxon>
        <taxon>Gunneridae</taxon>
        <taxon>Pentapetalae</taxon>
        <taxon>rosids</taxon>
        <taxon>fabids</taxon>
        <taxon>Fabales</taxon>
        <taxon>Fabaceae</taxon>
        <taxon>Papilionoideae</taxon>
        <taxon>50 kb inversion clade</taxon>
        <taxon>dalbergioids sensu lato</taxon>
        <taxon>Dalbergieae</taxon>
        <taxon>Pterocarpus clade</taxon>
        <taxon>Arachis</taxon>
    </lineage>
</organism>
<dbReference type="SMART" id="SM00575">
    <property type="entry name" value="ZnF_PMZ"/>
    <property type="match status" value="1"/>
</dbReference>